<dbReference type="STRING" id="52770.BSZ40_01255"/>
<evidence type="ECO:0000256" key="12">
    <source>
        <dbReference type="ARBA" id="ARBA00023239"/>
    </source>
</evidence>
<evidence type="ECO:0000256" key="9">
    <source>
        <dbReference type="ARBA" id="ARBA00022958"/>
    </source>
</evidence>
<evidence type="ECO:0000313" key="22">
    <source>
        <dbReference type="EMBL" id="OKL52762.1"/>
    </source>
</evidence>
<evidence type="ECO:0000256" key="18">
    <source>
        <dbReference type="HAMAP-Rule" id="MF_01966"/>
    </source>
</evidence>
<comment type="similarity">
    <text evidence="18">Belongs to the NnrE/AIBP family.</text>
</comment>
<feature type="binding site" evidence="18">
    <location>
        <begin position="141"/>
        <end position="147"/>
    </location>
    <ligand>
        <name>(6S)-NADPHX</name>
        <dbReference type="ChEBI" id="CHEBI:64076"/>
    </ligand>
</feature>
<comment type="similarity">
    <text evidence="17">Belongs to the NnrD/CARKD family.</text>
</comment>
<evidence type="ECO:0000256" key="19">
    <source>
        <dbReference type="PIRNR" id="PIRNR017184"/>
    </source>
</evidence>
<comment type="subunit">
    <text evidence="17">Homotetramer.</text>
</comment>
<dbReference type="InterPro" id="IPR017953">
    <property type="entry name" value="Carbohydrate_kinase_pred_CS"/>
</dbReference>
<evidence type="ECO:0000256" key="13">
    <source>
        <dbReference type="ARBA" id="ARBA00023268"/>
    </source>
</evidence>
<comment type="similarity">
    <text evidence="3 19">In the N-terminal section; belongs to the NnrE/AIBP family.</text>
</comment>
<feature type="binding site" evidence="18">
    <location>
        <position position="177"/>
    </location>
    <ligand>
        <name>K(+)</name>
        <dbReference type="ChEBI" id="CHEBI:29103"/>
    </ligand>
</feature>
<evidence type="ECO:0000256" key="3">
    <source>
        <dbReference type="ARBA" id="ARBA00006001"/>
    </source>
</evidence>
<evidence type="ECO:0000256" key="17">
    <source>
        <dbReference type="HAMAP-Rule" id="MF_01965"/>
    </source>
</evidence>
<feature type="binding site" evidence="18">
    <location>
        <begin position="62"/>
        <end position="66"/>
    </location>
    <ligand>
        <name>(6S)-NADPHX</name>
        <dbReference type="ChEBI" id="CHEBI:64076"/>
    </ligand>
</feature>
<feature type="binding site" evidence="18">
    <location>
        <position position="174"/>
    </location>
    <ligand>
        <name>(6S)-NADPHX</name>
        <dbReference type="ChEBI" id="CHEBI:64076"/>
    </ligand>
</feature>
<comment type="cofactor">
    <cofactor evidence="18 19">
        <name>K(+)</name>
        <dbReference type="ChEBI" id="CHEBI:29103"/>
    </cofactor>
    <text evidence="18 19">Binds 1 potassium ion per subunit.</text>
</comment>
<comment type="catalytic activity">
    <reaction evidence="15 17 19">
        <text>(6S)-NADHX + ADP = AMP + phosphate + NADH + H(+)</text>
        <dbReference type="Rhea" id="RHEA:32223"/>
        <dbReference type="ChEBI" id="CHEBI:15378"/>
        <dbReference type="ChEBI" id="CHEBI:43474"/>
        <dbReference type="ChEBI" id="CHEBI:57945"/>
        <dbReference type="ChEBI" id="CHEBI:64074"/>
        <dbReference type="ChEBI" id="CHEBI:456215"/>
        <dbReference type="ChEBI" id="CHEBI:456216"/>
        <dbReference type="EC" id="4.2.1.136"/>
    </reaction>
</comment>
<keyword evidence="11 18" id="KW-0413">Isomerase</keyword>
<comment type="caution">
    <text evidence="18">Lacks conserved residue(s) required for the propagation of feature annotation.</text>
</comment>
<dbReference type="GO" id="GO:0110051">
    <property type="term" value="P:metabolite repair"/>
    <property type="evidence" value="ECO:0007669"/>
    <property type="project" value="TreeGrafter"/>
</dbReference>
<protein>
    <recommendedName>
        <fullName evidence="19">Bifunctional NAD(P)H-hydrate repair enzyme</fullName>
    </recommendedName>
    <alternativeName>
        <fullName evidence="19">Nicotinamide nucleotide repair protein</fullName>
    </alternativeName>
    <domain>
        <recommendedName>
            <fullName evidence="19">ADP-dependent (S)-NAD(P)H-hydrate dehydratase</fullName>
            <ecNumber evidence="19">4.2.1.136</ecNumber>
        </recommendedName>
        <alternativeName>
            <fullName evidence="19">ADP-dependent NAD(P)HX dehydratase</fullName>
        </alternativeName>
    </domain>
    <domain>
        <recommendedName>
            <fullName evidence="19">NAD(P)H-hydrate epimerase</fullName>
            <ecNumber evidence="19">5.1.99.6</ecNumber>
        </recommendedName>
    </domain>
</protein>
<comment type="function">
    <text evidence="18">Catalyzes the epimerization of the S- and R-forms of NAD(P)HX, a damaged form of NAD(P)H that is a result of enzymatic or heat-dependent hydration. This is a prerequisite for the S-specific NAD(P)H-hydrate dehydratase to allow the repair of both epimers of NAD(P)HX.</text>
</comment>
<feature type="binding site" evidence="17">
    <location>
        <position position="449"/>
    </location>
    <ligand>
        <name>(6S)-NADPHX</name>
        <dbReference type="ChEBI" id="CHEBI:64076"/>
    </ligand>
</feature>
<evidence type="ECO:0000256" key="16">
    <source>
        <dbReference type="ARBA" id="ARBA00049209"/>
    </source>
</evidence>
<keyword evidence="23" id="KW-1185">Reference proteome</keyword>
<evidence type="ECO:0000256" key="8">
    <source>
        <dbReference type="ARBA" id="ARBA00022857"/>
    </source>
</evidence>
<comment type="cofactor">
    <cofactor evidence="17">
        <name>Mg(2+)</name>
        <dbReference type="ChEBI" id="CHEBI:18420"/>
    </cofactor>
</comment>
<dbReference type="InterPro" id="IPR000631">
    <property type="entry name" value="CARKD"/>
</dbReference>
<organism evidence="22 23">
    <name type="scientific">Buchananella hordeovulneris</name>
    <dbReference type="NCBI Taxonomy" id="52770"/>
    <lineage>
        <taxon>Bacteria</taxon>
        <taxon>Bacillati</taxon>
        <taxon>Actinomycetota</taxon>
        <taxon>Actinomycetes</taxon>
        <taxon>Actinomycetales</taxon>
        <taxon>Actinomycetaceae</taxon>
        <taxon>Buchananella</taxon>
    </lineage>
</organism>
<keyword evidence="12 17" id="KW-0456">Lyase</keyword>
<dbReference type="HAMAP" id="MF_01965">
    <property type="entry name" value="NADHX_dehydratase"/>
    <property type="match status" value="1"/>
</dbReference>
<keyword evidence="6 17" id="KW-0547">Nucleotide-binding</keyword>
<dbReference type="OrthoDB" id="9806925at2"/>
<evidence type="ECO:0000256" key="11">
    <source>
        <dbReference type="ARBA" id="ARBA00023235"/>
    </source>
</evidence>
<keyword evidence="10 17" id="KW-0520">NAD</keyword>
<feature type="domain" description="YjeF C-terminal" evidence="20">
    <location>
        <begin position="240"/>
        <end position="516"/>
    </location>
</feature>
<dbReference type="Gene3D" id="3.40.1190.20">
    <property type="match status" value="1"/>
</dbReference>
<name>A0A1Q5PZ79_9ACTO</name>
<comment type="caution">
    <text evidence="22">The sequence shown here is derived from an EMBL/GenBank/DDBJ whole genome shotgun (WGS) entry which is preliminary data.</text>
</comment>
<evidence type="ECO:0000256" key="10">
    <source>
        <dbReference type="ARBA" id="ARBA00023027"/>
    </source>
</evidence>
<dbReference type="GO" id="GO:0046872">
    <property type="term" value="F:metal ion binding"/>
    <property type="evidence" value="ECO:0007669"/>
    <property type="project" value="UniProtKB-UniRule"/>
</dbReference>
<feature type="binding site" evidence="18">
    <location>
        <position position="63"/>
    </location>
    <ligand>
        <name>K(+)</name>
        <dbReference type="ChEBI" id="CHEBI:29103"/>
    </ligand>
</feature>
<dbReference type="EC" id="5.1.99.6" evidence="19"/>
<evidence type="ECO:0000259" key="21">
    <source>
        <dbReference type="PROSITE" id="PS51385"/>
    </source>
</evidence>
<dbReference type="Pfam" id="PF01256">
    <property type="entry name" value="Carb_kinase"/>
    <property type="match status" value="1"/>
</dbReference>
<dbReference type="InterPro" id="IPR036652">
    <property type="entry name" value="YjeF_N_dom_sf"/>
</dbReference>
<comment type="catalytic activity">
    <reaction evidence="16 17 19">
        <text>(6S)-NADPHX + ADP = AMP + phosphate + NADPH + H(+)</text>
        <dbReference type="Rhea" id="RHEA:32235"/>
        <dbReference type="ChEBI" id="CHEBI:15378"/>
        <dbReference type="ChEBI" id="CHEBI:43474"/>
        <dbReference type="ChEBI" id="CHEBI:57783"/>
        <dbReference type="ChEBI" id="CHEBI:64076"/>
        <dbReference type="ChEBI" id="CHEBI:456215"/>
        <dbReference type="ChEBI" id="CHEBI:456216"/>
        <dbReference type="EC" id="4.2.1.136"/>
    </reaction>
</comment>
<dbReference type="PROSITE" id="PS01050">
    <property type="entry name" value="YJEF_C_2"/>
    <property type="match status" value="1"/>
</dbReference>
<dbReference type="GO" id="GO:0052856">
    <property type="term" value="F:NAD(P)HX epimerase activity"/>
    <property type="evidence" value="ECO:0007669"/>
    <property type="project" value="UniProtKB-UniRule"/>
</dbReference>
<keyword evidence="8 17" id="KW-0521">NADP</keyword>
<feature type="binding site" evidence="17">
    <location>
        <position position="331"/>
    </location>
    <ligand>
        <name>(6S)-NADPHX</name>
        <dbReference type="ChEBI" id="CHEBI:64076"/>
    </ligand>
</feature>
<keyword evidence="9 18" id="KW-0630">Potassium</keyword>
<evidence type="ECO:0000256" key="4">
    <source>
        <dbReference type="ARBA" id="ARBA00009524"/>
    </source>
</evidence>
<feature type="domain" description="YjeF N-terminal" evidence="21">
    <location>
        <begin position="10"/>
        <end position="233"/>
    </location>
</feature>
<dbReference type="InterPro" id="IPR004443">
    <property type="entry name" value="YjeF_N_dom"/>
</dbReference>
<keyword evidence="13" id="KW-0511">Multifunctional enzyme</keyword>
<dbReference type="PANTHER" id="PTHR12592">
    <property type="entry name" value="ATP-DEPENDENT (S)-NAD(P)H-HYDRATE DEHYDRATASE FAMILY MEMBER"/>
    <property type="match status" value="1"/>
</dbReference>
<feature type="binding site" evidence="17">
    <location>
        <position position="377"/>
    </location>
    <ligand>
        <name>(6S)-NADPHX</name>
        <dbReference type="ChEBI" id="CHEBI:64076"/>
    </ligand>
</feature>
<gene>
    <name evidence="18" type="primary">nnrE</name>
    <name evidence="17" type="synonym">nnrD</name>
    <name evidence="22" type="ORF">BSZ40_01255</name>
</gene>
<dbReference type="Gene3D" id="3.40.50.10260">
    <property type="entry name" value="YjeF N-terminal domain"/>
    <property type="match status" value="1"/>
</dbReference>
<dbReference type="SUPFAM" id="SSF53613">
    <property type="entry name" value="Ribokinase-like"/>
    <property type="match status" value="1"/>
</dbReference>
<dbReference type="Proteomes" id="UP000185612">
    <property type="component" value="Unassembled WGS sequence"/>
</dbReference>
<comment type="function">
    <text evidence="17">Catalyzes the dehydration of the S-form of NAD(P)HX at the expense of ADP, which is converted to AMP. Together with NAD(P)HX epimerase, which catalyzes the epimerization of the S- and R-forms, the enzyme allows the repair of both epimers of NAD(P)HX, a damaged form of NAD(P)H that is a result of enzymatic or heat-dependent hydration.</text>
</comment>
<evidence type="ECO:0000256" key="15">
    <source>
        <dbReference type="ARBA" id="ARBA00048238"/>
    </source>
</evidence>
<feature type="binding site" evidence="17">
    <location>
        <position position="448"/>
    </location>
    <ligand>
        <name>AMP</name>
        <dbReference type="ChEBI" id="CHEBI:456215"/>
    </ligand>
</feature>
<accession>A0A1Q5PZ79</accession>
<dbReference type="AlphaFoldDB" id="A0A1Q5PZ79"/>
<dbReference type="GO" id="GO:0046496">
    <property type="term" value="P:nicotinamide nucleotide metabolic process"/>
    <property type="evidence" value="ECO:0007669"/>
    <property type="project" value="UniProtKB-UniRule"/>
</dbReference>
<comment type="function">
    <text evidence="14 19">Bifunctional enzyme that catalyzes the epimerization of the S- and R-forms of NAD(P)HX and the dehydration of the S-form of NAD(P)HX at the expense of ADP, which is converted to AMP. This allows the repair of both epimers of NAD(P)HX, a damaged form of NAD(P)H that is a result of enzymatic or heat-dependent hydration.</text>
</comment>
<dbReference type="GO" id="GO:0052855">
    <property type="term" value="F:ADP-dependent NAD(P)H-hydrate dehydratase activity"/>
    <property type="evidence" value="ECO:0007669"/>
    <property type="project" value="UniProtKB-UniRule"/>
</dbReference>
<evidence type="ECO:0000256" key="14">
    <source>
        <dbReference type="ARBA" id="ARBA00025153"/>
    </source>
</evidence>
<dbReference type="EMBL" id="MQVS01000001">
    <property type="protein sequence ID" value="OKL52762.1"/>
    <property type="molecule type" value="Genomic_DNA"/>
</dbReference>
<dbReference type="HAMAP" id="MF_01966">
    <property type="entry name" value="NADHX_epimerase"/>
    <property type="match status" value="1"/>
</dbReference>
<proteinExistence type="inferred from homology"/>
<evidence type="ECO:0000259" key="20">
    <source>
        <dbReference type="PROSITE" id="PS51383"/>
    </source>
</evidence>
<keyword evidence="7 17" id="KW-0067">ATP-binding</keyword>
<feature type="binding site" evidence="17">
    <location>
        <begin position="419"/>
        <end position="423"/>
    </location>
    <ligand>
        <name>AMP</name>
        <dbReference type="ChEBI" id="CHEBI:456215"/>
    </ligand>
</feature>
<evidence type="ECO:0000256" key="5">
    <source>
        <dbReference type="ARBA" id="ARBA00022723"/>
    </source>
</evidence>
<comment type="catalytic activity">
    <reaction evidence="2 18 19">
        <text>(6R)-NADPHX = (6S)-NADPHX</text>
        <dbReference type="Rhea" id="RHEA:32227"/>
        <dbReference type="ChEBI" id="CHEBI:64076"/>
        <dbReference type="ChEBI" id="CHEBI:64077"/>
        <dbReference type="EC" id="5.1.99.6"/>
    </reaction>
</comment>
<evidence type="ECO:0000313" key="23">
    <source>
        <dbReference type="Proteomes" id="UP000185612"/>
    </source>
</evidence>
<evidence type="ECO:0000256" key="2">
    <source>
        <dbReference type="ARBA" id="ARBA00000909"/>
    </source>
</evidence>
<dbReference type="InParanoid" id="A0A1Q5PZ79"/>
<dbReference type="PROSITE" id="PS51385">
    <property type="entry name" value="YJEF_N"/>
    <property type="match status" value="1"/>
</dbReference>
<dbReference type="FunCoup" id="A0A1Q5PZ79">
    <property type="interactions" value="61"/>
</dbReference>
<dbReference type="InterPro" id="IPR030677">
    <property type="entry name" value="Nnr"/>
</dbReference>
<comment type="similarity">
    <text evidence="4 19">In the C-terminal section; belongs to the NnrD/CARKD family.</text>
</comment>
<dbReference type="InterPro" id="IPR029056">
    <property type="entry name" value="Ribokinase-like"/>
</dbReference>
<evidence type="ECO:0000256" key="1">
    <source>
        <dbReference type="ARBA" id="ARBA00000013"/>
    </source>
</evidence>
<feature type="binding site" evidence="17">
    <location>
        <position position="275"/>
    </location>
    <ligand>
        <name>(6S)-NADPHX</name>
        <dbReference type="ChEBI" id="CHEBI:64076"/>
    </ligand>
</feature>
<evidence type="ECO:0000256" key="7">
    <source>
        <dbReference type="ARBA" id="ARBA00022840"/>
    </source>
</evidence>
<reference evidence="23" key="1">
    <citation type="submission" date="2016-12" db="EMBL/GenBank/DDBJ databases">
        <authorList>
            <person name="Meng X."/>
        </authorList>
    </citation>
    <scope>NUCLEOTIDE SEQUENCE [LARGE SCALE GENOMIC DNA]</scope>
    <source>
        <strain evidence="23">DSM 20732</strain>
    </source>
</reference>
<dbReference type="SUPFAM" id="SSF64153">
    <property type="entry name" value="YjeF N-terminal domain-like"/>
    <property type="match status" value="1"/>
</dbReference>
<evidence type="ECO:0000256" key="6">
    <source>
        <dbReference type="ARBA" id="ARBA00022741"/>
    </source>
</evidence>
<dbReference type="EC" id="4.2.1.136" evidence="19"/>
<dbReference type="GO" id="GO:0005524">
    <property type="term" value="F:ATP binding"/>
    <property type="evidence" value="ECO:0007669"/>
    <property type="project" value="UniProtKB-UniRule"/>
</dbReference>
<feature type="binding site" evidence="18">
    <location>
        <position position="137"/>
    </location>
    <ligand>
        <name>K(+)</name>
        <dbReference type="ChEBI" id="CHEBI:29103"/>
    </ligand>
</feature>
<dbReference type="Pfam" id="PF03853">
    <property type="entry name" value="YjeF_N"/>
    <property type="match status" value="1"/>
</dbReference>
<keyword evidence="5 18" id="KW-0479">Metal-binding</keyword>
<dbReference type="RefSeq" id="WP_073822496.1">
    <property type="nucleotide sequence ID" value="NZ_MQVS01000001.1"/>
</dbReference>
<comment type="catalytic activity">
    <reaction evidence="1 18 19">
        <text>(6R)-NADHX = (6S)-NADHX</text>
        <dbReference type="Rhea" id="RHEA:32215"/>
        <dbReference type="ChEBI" id="CHEBI:64074"/>
        <dbReference type="ChEBI" id="CHEBI:64075"/>
        <dbReference type="EC" id="5.1.99.6"/>
    </reaction>
</comment>
<dbReference type="PIRSF" id="PIRSF017184">
    <property type="entry name" value="Nnr"/>
    <property type="match status" value="1"/>
</dbReference>
<dbReference type="PANTHER" id="PTHR12592:SF0">
    <property type="entry name" value="ATP-DEPENDENT (S)-NAD(P)H-HYDRATE DEHYDRATASE"/>
    <property type="match status" value="1"/>
</dbReference>
<dbReference type="PROSITE" id="PS51383">
    <property type="entry name" value="YJEF_C_3"/>
    <property type="match status" value="1"/>
</dbReference>
<sequence length="526" mass="51734">MRAAWRAAAVRAAEAPLVASAPPDHWMRAAAWAVARAAKAQARSRTGRAAGHRALVLVGGGANGGDGLYAAALMARSGWPVTAVLATAHPHAPALAAARTAGVQVALAPSLPATAGLRPLGPARLRAVAAASPIWLDALTGTGARGPLRGPAAALVHELLPVRADTQPRVVAVDVPSGVDVDTGAVKGVVLRADVTVTFGDEKPCLLLPPGCYLAGQVELALPELGVEPTGPAPAVVTQDATELAALWRRPRPTDHKYTRGVVGLLAGSATYPGAGILAAAGALGAAPGMVRLLAADGPGPRPAHVAAQLAAHPALVAAPGRVQARVLGPGGDADQAPAYAAALAAARADGLPLVLDAAALDGLVPPLPPAALLTPHAGELAALLTAWGQPRSRAEVEAAPVAAARAAAQRAGCVVLLKGHTTVIAAPTDPLYVHSGAPAWLATAGTGDVLAGILGAALAAVGDEVAALPGPLASGEVARWASLGVVLHTAAARRCGGPLSASALAAAVPAALAALLAREDGTMGQ</sequence>